<name>A0A6I9QYI6_ELAGV</name>
<feature type="region of interest" description="Disordered" evidence="1">
    <location>
        <begin position="137"/>
        <end position="166"/>
    </location>
</feature>
<reference evidence="3" key="1">
    <citation type="submission" date="2025-08" db="UniProtKB">
        <authorList>
            <consortium name="RefSeq"/>
        </authorList>
    </citation>
    <scope>IDENTIFICATION</scope>
</reference>
<feature type="compositionally biased region" description="Low complexity" evidence="1">
    <location>
        <begin position="540"/>
        <end position="556"/>
    </location>
</feature>
<dbReference type="PANTHER" id="PTHR34112">
    <property type="entry name" value="C-JUN-AMINO-TERMINAL KINASE-INTERACTING PROTEIN"/>
    <property type="match status" value="1"/>
</dbReference>
<feature type="region of interest" description="Disordered" evidence="1">
    <location>
        <begin position="192"/>
        <end position="217"/>
    </location>
</feature>
<feature type="compositionally biased region" description="Polar residues" evidence="1">
    <location>
        <begin position="309"/>
        <end position="319"/>
    </location>
</feature>
<evidence type="ECO:0000313" key="2">
    <source>
        <dbReference type="Proteomes" id="UP000504607"/>
    </source>
</evidence>
<dbReference type="InParanoid" id="A0A6I9QYI6"/>
<dbReference type="KEGG" id="egu:105041327"/>
<feature type="region of interest" description="Disordered" evidence="1">
    <location>
        <begin position="398"/>
        <end position="446"/>
    </location>
</feature>
<protein>
    <submittedName>
        <fullName evidence="3">Uncharacterized protein LOC105041327</fullName>
    </submittedName>
</protein>
<feature type="region of interest" description="Disordered" evidence="1">
    <location>
        <begin position="242"/>
        <end position="266"/>
    </location>
</feature>
<feature type="compositionally biased region" description="Low complexity" evidence="1">
    <location>
        <begin position="249"/>
        <end position="264"/>
    </location>
</feature>
<gene>
    <name evidence="3" type="primary">LOC105041327</name>
</gene>
<dbReference type="OrthoDB" id="1917528at2759"/>
<accession>A0A6I9QYI6</accession>
<feature type="compositionally biased region" description="Basic and acidic residues" evidence="1">
    <location>
        <begin position="521"/>
        <end position="533"/>
    </location>
</feature>
<keyword evidence="2" id="KW-1185">Reference proteome</keyword>
<sequence length="647" mass="69197">MERGEPTFVPEWYKSSTSSASGSSSSNHHSGSSSHLDEHGVGHASRNRLLLSVSEHEAPRSSVFLDRSSLSFRRSASSNGSMSHDKDSSLHLRTYGSFGRCHRDRDREKDIDLHDKDRSHLVDNGFCDYSDSFMGSRSGKDTLRRSHSMVSGKQVESLPKRPGSDLKNGILSGVSIISGISKTSFERDFPSLGAEEKPGPPEIGRVSSPGLSSPIQNLPKSIGGNGWTSALVDIPMKVGGNGPVPSFTSQTSVSPGSTASSSSTGLNMAETLAQAPSRVRSPPQLSIDTQRIEERTRIQYSKLIPVTPSMTKSSALNSSEKSKAKGLRSGDLSGPSKVGQQSSQFVNLTLRAPARTDTPKVSQVGNFQVLNRERNGISPTAKDGLSLMNPIRVATPLSGVQTTSIPSPKSPVKPKLKADSKAGSPSSPHSSFGEKRPTSQAQNRNDFFNFIRKKTPANHSVDLTEPSCVASSCSSKLGEQISGTFTSVNQEKGSSASCFDLEHPVENGNGVTEDGGVACEVPRRSHPDNDERSSSSVPIVPDSGPGSVGESSSGPVLAPVRAPDNLDECPSSDPLVVPSEEELDLLRRLGWDENAEGDALTPEEINDFLCQYEARRTSLRTGQREIRPLRMVLPDTGQSGVAGHRFN</sequence>
<feature type="region of interest" description="Disordered" evidence="1">
    <location>
        <begin position="309"/>
        <end position="341"/>
    </location>
</feature>
<evidence type="ECO:0000313" key="3">
    <source>
        <dbReference type="RefSeq" id="XP_010916555.1"/>
    </source>
</evidence>
<evidence type="ECO:0000256" key="1">
    <source>
        <dbReference type="SAM" id="MobiDB-lite"/>
    </source>
</evidence>
<dbReference type="FunCoup" id="A0A6I9QYI6">
    <property type="interactions" value="2850"/>
</dbReference>
<dbReference type="GeneID" id="105041327"/>
<organism evidence="2 3">
    <name type="scientific">Elaeis guineensis var. tenera</name>
    <name type="common">Oil palm</name>
    <dbReference type="NCBI Taxonomy" id="51953"/>
    <lineage>
        <taxon>Eukaryota</taxon>
        <taxon>Viridiplantae</taxon>
        <taxon>Streptophyta</taxon>
        <taxon>Embryophyta</taxon>
        <taxon>Tracheophyta</taxon>
        <taxon>Spermatophyta</taxon>
        <taxon>Magnoliopsida</taxon>
        <taxon>Liliopsida</taxon>
        <taxon>Arecaceae</taxon>
        <taxon>Arecoideae</taxon>
        <taxon>Cocoseae</taxon>
        <taxon>Elaeidinae</taxon>
        <taxon>Elaeis</taxon>
    </lineage>
</organism>
<dbReference type="Proteomes" id="UP000504607">
    <property type="component" value="Chromosome 3"/>
</dbReference>
<dbReference type="AlphaFoldDB" id="A0A6I9QYI6"/>
<feature type="region of interest" description="Disordered" evidence="1">
    <location>
        <begin position="505"/>
        <end position="574"/>
    </location>
</feature>
<feature type="region of interest" description="Disordered" evidence="1">
    <location>
        <begin position="1"/>
        <end position="43"/>
    </location>
</feature>
<dbReference type="PANTHER" id="PTHR34112:SF18">
    <property type="entry name" value="C-JUN-AMINO-TERMINAL KINASE-INTERACTING PROTEIN"/>
    <property type="match status" value="1"/>
</dbReference>
<feature type="compositionally biased region" description="Low complexity" evidence="1">
    <location>
        <begin position="15"/>
        <end position="34"/>
    </location>
</feature>
<dbReference type="RefSeq" id="XP_010916555.1">
    <property type="nucleotide sequence ID" value="XM_010918253.3"/>
</dbReference>
<proteinExistence type="predicted"/>